<organism evidence="8 9">
    <name type="scientific">Nonomuraea jiangxiensis</name>
    <dbReference type="NCBI Taxonomy" id="633440"/>
    <lineage>
        <taxon>Bacteria</taxon>
        <taxon>Bacillati</taxon>
        <taxon>Actinomycetota</taxon>
        <taxon>Actinomycetes</taxon>
        <taxon>Streptosporangiales</taxon>
        <taxon>Streptosporangiaceae</taxon>
        <taxon>Nonomuraea</taxon>
    </lineage>
</organism>
<evidence type="ECO:0000259" key="7">
    <source>
        <dbReference type="Pfam" id="PF00005"/>
    </source>
</evidence>
<dbReference type="PANTHER" id="PTHR42711:SF5">
    <property type="entry name" value="ABC TRANSPORTER ATP-BINDING PROTEIN NATA"/>
    <property type="match status" value="1"/>
</dbReference>
<evidence type="ECO:0000313" key="8">
    <source>
        <dbReference type="EMBL" id="SDL05364.1"/>
    </source>
</evidence>
<dbReference type="Pfam" id="PF00005">
    <property type="entry name" value="ABC_tran"/>
    <property type="match status" value="1"/>
</dbReference>
<dbReference type="GO" id="GO:0005886">
    <property type="term" value="C:plasma membrane"/>
    <property type="evidence" value="ECO:0007669"/>
    <property type="project" value="UniProtKB-SubCell"/>
</dbReference>
<dbReference type="PANTHER" id="PTHR42711">
    <property type="entry name" value="ABC TRANSPORTER ATP-BINDING PROTEIN"/>
    <property type="match status" value="1"/>
</dbReference>
<keyword evidence="6" id="KW-0046">Antibiotic resistance</keyword>
<gene>
    <name evidence="8" type="ORF">SAMN05421869_121174</name>
</gene>
<dbReference type="RefSeq" id="WP_245765515.1">
    <property type="nucleotide sequence ID" value="NZ_FNDJ01000021.1"/>
</dbReference>
<proteinExistence type="inferred from homology"/>
<dbReference type="InterPro" id="IPR027417">
    <property type="entry name" value="P-loop_NTPase"/>
</dbReference>
<dbReference type="EMBL" id="FNDJ01000021">
    <property type="protein sequence ID" value="SDL05364.1"/>
    <property type="molecule type" value="Genomic_DNA"/>
</dbReference>
<sequence length="113" mass="11852">MGLIIDTTALSRTYGDRLAVNGLALAVRAGEVFGLLGPNGAGKTTTIRMLSTLLPPSGGSARVCGFDVVRAAGEVRRHIGYVTQQVSTMGSYMLTGREKAEIEAALYHVRNGA</sequence>
<evidence type="ECO:0000256" key="5">
    <source>
        <dbReference type="ARBA" id="ARBA00022840"/>
    </source>
</evidence>
<dbReference type="GO" id="GO:0016887">
    <property type="term" value="F:ATP hydrolysis activity"/>
    <property type="evidence" value="ECO:0007669"/>
    <property type="project" value="InterPro"/>
</dbReference>
<comment type="similarity">
    <text evidence="2">Belongs to the ABC transporter superfamily.</text>
</comment>
<keyword evidence="5 8" id="KW-0067">ATP-binding</keyword>
<evidence type="ECO:0000256" key="1">
    <source>
        <dbReference type="ARBA" id="ARBA00004202"/>
    </source>
</evidence>
<name>A0A1G9GXQ5_9ACTN</name>
<dbReference type="Gene3D" id="3.40.50.300">
    <property type="entry name" value="P-loop containing nucleotide triphosphate hydrolases"/>
    <property type="match status" value="1"/>
</dbReference>
<evidence type="ECO:0000256" key="2">
    <source>
        <dbReference type="ARBA" id="ARBA00005417"/>
    </source>
</evidence>
<dbReference type="InterPro" id="IPR050763">
    <property type="entry name" value="ABC_transporter_ATP-binding"/>
</dbReference>
<dbReference type="SUPFAM" id="SSF52540">
    <property type="entry name" value="P-loop containing nucleoside triphosphate hydrolases"/>
    <property type="match status" value="1"/>
</dbReference>
<dbReference type="STRING" id="633440.SAMN05421869_121174"/>
<evidence type="ECO:0000313" key="9">
    <source>
        <dbReference type="Proteomes" id="UP000199202"/>
    </source>
</evidence>
<evidence type="ECO:0000256" key="4">
    <source>
        <dbReference type="ARBA" id="ARBA00022741"/>
    </source>
</evidence>
<comment type="subcellular location">
    <subcellularLocation>
        <location evidence="1">Cell membrane</location>
        <topology evidence="1">Peripheral membrane protein</topology>
    </subcellularLocation>
</comment>
<dbReference type="GO" id="GO:0005524">
    <property type="term" value="F:ATP binding"/>
    <property type="evidence" value="ECO:0007669"/>
    <property type="project" value="UniProtKB-KW"/>
</dbReference>
<keyword evidence="9" id="KW-1185">Reference proteome</keyword>
<accession>A0A1G9GXQ5</accession>
<reference evidence="8 9" key="1">
    <citation type="submission" date="2016-10" db="EMBL/GenBank/DDBJ databases">
        <authorList>
            <person name="de Groot N.N."/>
        </authorList>
    </citation>
    <scope>NUCLEOTIDE SEQUENCE [LARGE SCALE GENOMIC DNA]</scope>
    <source>
        <strain evidence="8 9">CGMCC 4.6533</strain>
    </source>
</reference>
<evidence type="ECO:0000256" key="3">
    <source>
        <dbReference type="ARBA" id="ARBA00022448"/>
    </source>
</evidence>
<keyword evidence="3" id="KW-0813">Transport</keyword>
<feature type="domain" description="ABC transporter" evidence="7">
    <location>
        <begin position="21"/>
        <end position="109"/>
    </location>
</feature>
<protein>
    <submittedName>
        <fullName evidence="8">ABC-2 type transport system ATP-binding protein</fullName>
    </submittedName>
</protein>
<dbReference type="Proteomes" id="UP000199202">
    <property type="component" value="Unassembled WGS sequence"/>
</dbReference>
<dbReference type="InterPro" id="IPR003439">
    <property type="entry name" value="ABC_transporter-like_ATP-bd"/>
</dbReference>
<evidence type="ECO:0000256" key="6">
    <source>
        <dbReference type="ARBA" id="ARBA00023251"/>
    </source>
</evidence>
<keyword evidence="4" id="KW-0547">Nucleotide-binding</keyword>
<dbReference type="GO" id="GO:0046677">
    <property type="term" value="P:response to antibiotic"/>
    <property type="evidence" value="ECO:0007669"/>
    <property type="project" value="UniProtKB-KW"/>
</dbReference>
<dbReference type="AlphaFoldDB" id="A0A1G9GXQ5"/>